<dbReference type="GeneID" id="77486575"/>
<keyword evidence="7" id="KW-0238">DNA-binding</keyword>
<dbReference type="Pfam" id="PF04552">
    <property type="entry name" value="Sigma54_DBD"/>
    <property type="match status" value="1"/>
</dbReference>
<name>A0A179EQ23_ENTTH</name>
<dbReference type="GO" id="GO:0006352">
    <property type="term" value="P:DNA-templated transcription initiation"/>
    <property type="evidence" value="ECO:0007669"/>
    <property type="project" value="InterPro"/>
</dbReference>
<accession>A0A179EQ23</accession>
<dbReference type="AlphaFoldDB" id="A0A179EQ23"/>
<dbReference type="PANTHER" id="PTHR32248">
    <property type="entry name" value="RNA POLYMERASE SIGMA-54 FACTOR"/>
    <property type="match status" value="1"/>
</dbReference>
<dbReference type="PROSITE" id="PS00717">
    <property type="entry name" value="SIGMA54_1"/>
    <property type="match status" value="1"/>
</dbReference>
<keyword evidence="3" id="KW-0808">Transferase</keyword>
<dbReference type="GO" id="GO:0016779">
    <property type="term" value="F:nucleotidyltransferase activity"/>
    <property type="evidence" value="ECO:0007669"/>
    <property type="project" value="UniProtKB-KW"/>
</dbReference>
<evidence type="ECO:0000256" key="6">
    <source>
        <dbReference type="ARBA" id="ARBA00023082"/>
    </source>
</evidence>
<gene>
    <name evidence="9" type="ORF">A6E74_07545</name>
</gene>
<dbReference type="PRINTS" id="PR00045">
    <property type="entry name" value="SIGMA54FCT"/>
</dbReference>
<dbReference type="PIRSF" id="PIRSF000774">
    <property type="entry name" value="RpoN"/>
    <property type="match status" value="1"/>
</dbReference>
<dbReference type="PROSITE" id="PS00718">
    <property type="entry name" value="SIGMA54_2"/>
    <property type="match status" value="1"/>
</dbReference>
<dbReference type="NCBIfam" id="TIGR02395">
    <property type="entry name" value="rpoN_sigma"/>
    <property type="match status" value="1"/>
</dbReference>
<evidence type="ECO:0000256" key="7">
    <source>
        <dbReference type="ARBA" id="ARBA00023125"/>
    </source>
</evidence>
<dbReference type="Proteomes" id="UP000078516">
    <property type="component" value="Unassembled WGS sequence"/>
</dbReference>
<comment type="caution">
    <text evidence="9">The sequence shown here is derived from an EMBL/GenBank/DDBJ whole genome shotgun (WGS) entry which is preliminary data.</text>
</comment>
<dbReference type="GO" id="GO:0001216">
    <property type="term" value="F:DNA-binding transcription activator activity"/>
    <property type="evidence" value="ECO:0007669"/>
    <property type="project" value="InterPro"/>
</dbReference>
<evidence type="ECO:0000313" key="9">
    <source>
        <dbReference type="EMBL" id="OAQ55341.1"/>
    </source>
</evidence>
<keyword evidence="10" id="KW-1185">Reference proteome</keyword>
<comment type="similarity">
    <text evidence="1">Belongs to the sigma-54 factor family.</text>
</comment>
<evidence type="ECO:0000256" key="5">
    <source>
        <dbReference type="ARBA" id="ARBA00023015"/>
    </source>
</evidence>
<protein>
    <submittedName>
        <fullName evidence="9">RNA polymerase sigma-54 factor</fullName>
    </submittedName>
</protein>
<dbReference type="RefSeq" id="WP_067483738.1">
    <property type="nucleotide sequence ID" value="NZ_BSWX01000003.1"/>
</dbReference>
<dbReference type="GO" id="GO:0016987">
    <property type="term" value="F:sigma factor activity"/>
    <property type="evidence" value="ECO:0007669"/>
    <property type="project" value="UniProtKB-KW"/>
</dbReference>
<keyword evidence="5" id="KW-0805">Transcription regulation</keyword>
<dbReference type="InterPro" id="IPR000394">
    <property type="entry name" value="RNA_pol_sigma_54"/>
</dbReference>
<dbReference type="Gene3D" id="1.10.10.60">
    <property type="entry name" value="Homeodomain-like"/>
    <property type="match status" value="1"/>
</dbReference>
<evidence type="ECO:0000313" key="10">
    <source>
        <dbReference type="Proteomes" id="UP000078516"/>
    </source>
</evidence>
<keyword evidence="2" id="KW-0240">DNA-directed RNA polymerase</keyword>
<dbReference type="GO" id="GO:0003677">
    <property type="term" value="F:DNA binding"/>
    <property type="evidence" value="ECO:0007669"/>
    <property type="project" value="UniProtKB-KW"/>
</dbReference>
<sequence>MKFQQNFSQKQQQTQKLAMTQQLQQSIQILQYNSEELLAFVENQALENPLVEVVEPEWQPDYKKTSNNYDGEETSYLNQIPDTKGSLFESLIDQVHLNYRDTFLRKMILYLIEYIDLNGFLTIDLADASEDTGASAIQLLDALTLIQQLEPAGVGARNLQECLMLQTERDDFAPALAYIVLEECFDELVQRKWKDIAQKFSIELSEVQKIFDYLQTLSPSPGRIFDNSNELYIIPDVKVLVHSNNEVQVVSNRASQPNIRFQETYFKQMNQKADKETATYLKERKQEFDWLKKTMMQRGDTILKVAQVIVSRQKEFFTDVNRPIKPLTLKEVASEINVHESTVSRAVHGKYLETTFGIFELKKFFTTRIANNNTTGSEDLSTEMAKKKLQELVDLEDKAKPLSDQKLVELLKKEEVVISRRTVAKYRDLLGIPSSSKRKRYDK</sequence>
<reference evidence="9 10" key="1">
    <citation type="submission" date="2016-04" db="EMBL/GenBank/DDBJ databases">
        <title>Draft genome of an Enterococcus thailandicus strain isolated from bovine feces.</title>
        <authorList>
            <person name="Beukers A.G."/>
            <person name="Zaheer R."/>
            <person name="Goji N."/>
            <person name="Cook S.R."/>
            <person name="Amoako K."/>
            <person name="Chaves A.V."/>
            <person name="Ward M.P."/>
            <person name="Mcallister T.A."/>
        </authorList>
    </citation>
    <scope>NUCLEOTIDE SEQUENCE [LARGE SCALE GENOMIC DNA]</scope>
    <source>
        <strain evidence="9 10">F0711D 46</strain>
    </source>
</reference>
<organism evidence="9 10">
    <name type="scientific">Enterococcus thailandicus</name>
    <dbReference type="NCBI Taxonomy" id="417368"/>
    <lineage>
        <taxon>Bacteria</taxon>
        <taxon>Bacillati</taxon>
        <taxon>Bacillota</taxon>
        <taxon>Bacilli</taxon>
        <taxon>Lactobacillales</taxon>
        <taxon>Enterococcaceae</taxon>
        <taxon>Enterococcus</taxon>
    </lineage>
</organism>
<dbReference type="Pfam" id="PF00309">
    <property type="entry name" value="Sigma54_AID"/>
    <property type="match status" value="1"/>
</dbReference>
<evidence type="ECO:0000256" key="2">
    <source>
        <dbReference type="ARBA" id="ARBA00022478"/>
    </source>
</evidence>
<dbReference type="InterPro" id="IPR007634">
    <property type="entry name" value="RNA_pol_sigma_54_DNA-bd"/>
</dbReference>
<dbReference type="Gene3D" id="1.10.10.1330">
    <property type="entry name" value="RNA polymerase sigma-54 factor, core-binding domain"/>
    <property type="match status" value="1"/>
</dbReference>
<proteinExistence type="inferred from homology"/>
<evidence type="ECO:0000256" key="4">
    <source>
        <dbReference type="ARBA" id="ARBA00022695"/>
    </source>
</evidence>
<dbReference type="Pfam" id="PF04963">
    <property type="entry name" value="Sigma54_CBD"/>
    <property type="match status" value="1"/>
</dbReference>
<keyword evidence="8" id="KW-0804">Transcription</keyword>
<dbReference type="EMBL" id="LWMN01000013">
    <property type="protein sequence ID" value="OAQ55341.1"/>
    <property type="molecule type" value="Genomic_DNA"/>
</dbReference>
<dbReference type="GO" id="GO:0000428">
    <property type="term" value="C:DNA-directed RNA polymerase complex"/>
    <property type="evidence" value="ECO:0007669"/>
    <property type="project" value="UniProtKB-KW"/>
</dbReference>
<keyword evidence="4" id="KW-0548">Nucleotidyltransferase</keyword>
<dbReference type="InterPro" id="IPR038709">
    <property type="entry name" value="RpoN_core-bd_sf"/>
</dbReference>
<dbReference type="PANTHER" id="PTHR32248:SF4">
    <property type="entry name" value="RNA POLYMERASE SIGMA-54 FACTOR"/>
    <property type="match status" value="1"/>
</dbReference>
<dbReference type="PROSITE" id="PS50044">
    <property type="entry name" value="SIGMA54_3"/>
    <property type="match status" value="1"/>
</dbReference>
<evidence type="ECO:0000256" key="1">
    <source>
        <dbReference type="ARBA" id="ARBA00008798"/>
    </source>
</evidence>
<evidence type="ECO:0000256" key="8">
    <source>
        <dbReference type="ARBA" id="ARBA00023163"/>
    </source>
</evidence>
<dbReference type="KEGG" id="eth:CK496_02870"/>
<keyword evidence="6" id="KW-0731">Sigma factor</keyword>
<dbReference type="InterPro" id="IPR007046">
    <property type="entry name" value="RNA_pol_sigma_54_core-bd"/>
</dbReference>
<evidence type="ECO:0000256" key="3">
    <source>
        <dbReference type="ARBA" id="ARBA00022679"/>
    </source>
</evidence>